<dbReference type="GeneID" id="25799078"/>
<dbReference type="HOGENOM" id="CLU_2184337_0_0_1"/>
<reference evidence="2 3" key="1">
    <citation type="journal article" date="2011" name="Genome Biol.">
        <title>Comparative genome sequence analysis underscores mycoparasitism as the ancestral life style of Trichoderma.</title>
        <authorList>
            <person name="Kubicek C.P."/>
            <person name="Herrera-Estrella A."/>
            <person name="Seidl-Seiboth V."/>
            <person name="Martinez D.A."/>
            <person name="Druzhinina I.S."/>
            <person name="Thon M."/>
            <person name="Zeilinger S."/>
            <person name="Casas-Flores S."/>
            <person name="Horwitz B.A."/>
            <person name="Mukherjee P.K."/>
            <person name="Mukherjee M."/>
            <person name="Kredics L."/>
            <person name="Alcaraz L.D."/>
            <person name="Aerts A."/>
            <person name="Antal Z."/>
            <person name="Atanasova L."/>
            <person name="Cervantes-Badillo M.G."/>
            <person name="Challacombe J."/>
            <person name="Chertkov O."/>
            <person name="McCluskey K."/>
            <person name="Coulpier F."/>
            <person name="Deshpande N."/>
            <person name="von Doehren H."/>
            <person name="Ebbole D.J."/>
            <person name="Esquivel-Naranjo E.U."/>
            <person name="Fekete E."/>
            <person name="Flipphi M."/>
            <person name="Glaser F."/>
            <person name="Gomez-Rodriguez E.Y."/>
            <person name="Gruber S."/>
            <person name="Han C."/>
            <person name="Henrissat B."/>
            <person name="Hermosa R."/>
            <person name="Hernandez-Onate M."/>
            <person name="Karaffa L."/>
            <person name="Kosti I."/>
            <person name="Le Crom S."/>
            <person name="Lindquist E."/>
            <person name="Lucas S."/>
            <person name="Luebeck M."/>
            <person name="Luebeck P.S."/>
            <person name="Margeot A."/>
            <person name="Metz B."/>
            <person name="Misra M."/>
            <person name="Nevalainen H."/>
            <person name="Omann M."/>
            <person name="Packer N."/>
            <person name="Perrone G."/>
            <person name="Uresti-Rivera E.E."/>
            <person name="Salamov A."/>
            <person name="Schmoll M."/>
            <person name="Seiboth B."/>
            <person name="Shapiro H."/>
            <person name="Sukno S."/>
            <person name="Tamayo-Ramos J.A."/>
            <person name="Tisch D."/>
            <person name="Wiest A."/>
            <person name="Wilkinson H.H."/>
            <person name="Zhang M."/>
            <person name="Coutinho P.M."/>
            <person name="Kenerley C.M."/>
            <person name="Monte E."/>
            <person name="Baker S.E."/>
            <person name="Grigoriev I.V."/>
        </authorList>
    </citation>
    <scope>NUCLEOTIDE SEQUENCE [LARGE SCALE GENOMIC DNA]</scope>
    <source>
        <strain evidence="3">Gv29-8 / FGSC 10586</strain>
    </source>
</reference>
<protein>
    <submittedName>
        <fullName evidence="2">Uncharacterized protein</fullName>
    </submittedName>
</protein>
<dbReference type="VEuPathDB" id="FungiDB:TRIVIDRAFT_93226"/>
<dbReference type="AlphaFoldDB" id="G9MU17"/>
<keyword evidence="3" id="KW-1185">Reference proteome</keyword>
<evidence type="ECO:0000256" key="1">
    <source>
        <dbReference type="SAM" id="MobiDB-lite"/>
    </source>
</evidence>
<evidence type="ECO:0000313" key="2">
    <source>
        <dbReference type="EMBL" id="EHK22063.1"/>
    </source>
</evidence>
<comment type="caution">
    <text evidence="2">The sequence shown here is derived from an EMBL/GenBank/DDBJ whole genome shotgun (WGS) entry which is preliminary data.</text>
</comment>
<dbReference type="OrthoDB" id="4537670at2759"/>
<accession>G9MU17</accession>
<dbReference type="Proteomes" id="UP000007115">
    <property type="component" value="Unassembled WGS sequence"/>
</dbReference>
<gene>
    <name evidence="2" type="ORF">TRIVIDRAFT_93226</name>
</gene>
<dbReference type="RefSeq" id="XP_013956256.1">
    <property type="nucleotide sequence ID" value="XM_014100781.1"/>
</dbReference>
<dbReference type="InParanoid" id="G9MU17"/>
<feature type="region of interest" description="Disordered" evidence="1">
    <location>
        <begin position="90"/>
        <end position="109"/>
    </location>
</feature>
<feature type="compositionally biased region" description="Pro residues" evidence="1">
    <location>
        <begin position="98"/>
        <end position="109"/>
    </location>
</feature>
<organism evidence="2 3">
    <name type="scientific">Hypocrea virens (strain Gv29-8 / FGSC 10586)</name>
    <name type="common">Gliocladium virens</name>
    <name type="synonym">Trichoderma virens</name>
    <dbReference type="NCBI Taxonomy" id="413071"/>
    <lineage>
        <taxon>Eukaryota</taxon>
        <taxon>Fungi</taxon>
        <taxon>Dikarya</taxon>
        <taxon>Ascomycota</taxon>
        <taxon>Pezizomycotina</taxon>
        <taxon>Sordariomycetes</taxon>
        <taxon>Hypocreomycetidae</taxon>
        <taxon>Hypocreales</taxon>
        <taxon>Hypocreaceae</taxon>
        <taxon>Trichoderma</taxon>
    </lineage>
</organism>
<proteinExistence type="predicted"/>
<sequence>MTAHPLGNFKVTNEFLYGQSNQDGNGRFLVLHDPKRKVYQIRFLEGLLSWVDTAAETLGEIKKMPKQVIDALKLVGSFAPLFGQELKKISDARKATPAPAPPTQKPTQK</sequence>
<dbReference type="EMBL" id="ABDF02000036">
    <property type="protein sequence ID" value="EHK22063.1"/>
    <property type="molecule type" value="Genomic_DNA"/>
</dbReference>
<name>G9MU17_HYPVG</name>
<evidence type="ECO:0000313" key="3">
    <source>
        <dbReference type="Proteomes" id="UP000007115"/>
    </source>
</evidence>